<dbReference type="Proteomes" id="UP001589828">
    <property type="component" value="Unassembled WGS sequence"/>
</dbReference>
<feature type="chain" id="PRO_5047105871" evidence="1">
    <location>
        <begin position="18"/>
        <end position="304"/>
    </location>
</feature>
<proteinExistence type="predicted"/>
<dbReference type="RefSeq" id="WP_377022323.1">
    <property type="nucleotide sequence ID" value="NZ_JBHLTS010000020.1"/>
</dbReference>
<dbReference type="Pfam" id="PF20329">
    <property type="entry name" value="DUF6624"/>
    <property type="match status" value="1"/>
</dbReference>
<keyword evidence="3" id="KW-1185">Reference proteome</keyword>
<evidence type="ECO:0000256" key="1">
    <source>
        <dbReference type="SAM" id="SignalP"/>
    </source>
</evidence>
<dbReference type="EMBL" id="JBHLTS010000020">
    <property type="protein sequence ID" value="MFC0514478.1"/>
    <property type="molecule type" value="Genomic_DNA"/>
</dbReference>
<evidence type="ECO:0000313" key="3">
    <source>
        <dbReference type="Proteomes" id="UP001589828"/>
    </source>
</evidence>
<reference evidence="2 3" key="1">
    <citation type="submission" date="2024-09" db="EMBL/GenBank/DDBJ databases">
        <authorList>
            <person name="Sun Q."/>
            <person name="Mori K."/>
        </authorList>
    </citation>
    <scope>NUCLEOTIDE SEQUENCE [LARGE SCALE GENOMIC DNA]</scope>
    <source>
        <strain evidence="2 3">NCAIM B.02415</strain>
    </source>
</reference>
<accession>A0ABV6L4S3</accession>
<organism evidence="2 3">
    <name type="scientific">Mucilaginibacter angelicae</name>
    <dbReference type="NCBI Taxonomy" id="869718"/>
    <lineage>
        <taxon>Bacteria</taxon>
        <taxon>Pseudomonadati</taxon>
        <taxon>Bacteroidota</taxon>
        <taxon>Sphingobacteriia</taxon>
        <taxon>Sphingobacteriales</taxon>
        <taxon>Sphingobacteriaceae</taxon>
        <taxon>Mucilaginibacter</taxon>
    </lineage>
</organism>
<gene>
    <name evidence="2" type="ORF">ACFFGT_09710</name>
</gene>
<name>A0ABV6L4S3_9SPHI</name>
<keyword evidence="1" id="KW-0732">Signal</keyword>
<protein>
    <submittedName>
        <fullName evidence="2">DUF6624 domain-containing protein</fullName>
    </submittedName>
</protein>
<comment type="caution">
    <text evidence="2">The sequence shown here is derived from an EMBL/GenBank/DDBJ whole genome shotgun (WGS) entry which is preliminary data.</text>
</comment>
<feature type="signal peptide" evidence="1">
    <location>
        <begin position="1"/>
        <end position="17"/>
    </location>
</feature>
<sequence>MYSPKFLSLCICFSVFAGATFCQTGYRAQLKQAEDIYHNGRYTKAALTYRVAFAAYPDSIKAMDIYRSARAWALAGKTDSAIIQLKTAVQVYKFNKYGMLMADGDFVGLPQHKDWEILTIETNKNMRAAYTPLQRELQQIKDDDQRYRRQDIVKTKDTISAEFKKLGRQMFLADSINLVKVRNILDTRGWPSYSEIGDLYAALFLVIQHADLNTQVKYLPMIREAQKKNDIDPESVAILEDRVAVRQGRKQLYGSQLEYDPKSHTYIVSPIEDEAHVNERRAKVGMIPLQEYLKQMGLNYSPVK</sequence>
<evidence type="ECO:0000313" key="2">
    <source>
        <dbReference type="EMBL" id="MFC0514478.1"/>
    </source>
</evidence>
<dbReference type="InterPro" id="IPR046732">
    <property type="entry name" value="DUF6624"/>
</dbReference>